<gene>
    <name evidence="1" type="ORF">BpHYR1_017821</name>
</gene>
<protein>
    <submittedName>
        <fullName evidence="1">Uncharacterized protein</fullName>
    </submittedName>
</protein>
<dbReference type="AlphaFoldDB" id="A0A3M7RMC2"/>
<organism evidence="1 2">
    <name type="scientific">Brachionus plicatilis</name>
    <name type="common">Marine rotifer</name>
    <name type="synonym">Brachionus muelleri</name>
    <dbReference type="NCBI Taxonomy" id="10195"/>
    <lineage>
        <taxon>Eukaryota</taxon>
        <taxon>Metazoa</taxon>
        <taxon>Spiralia</taxon>
        <taxon>Gnathifera</taxon>
        <taxon>Rotifera</taxon>
        <taxon>Eurotatoria</taxon>
        <taxon>Monogononta</taxon>
        <taxon>Pseudotrocha</taxon>
        <taxon>Ploima</taxon>
        <taxon>Brachionidae</taxon>
        <taxon>Brachionus</taxon>
    </lineage>
</organism>
<reference evidence="1 2" key="1">
    <citation type="journal article" date="2018" name="Sci. Rep.">
        <title>Genomic signatures of local adaptation to the degree of environmental predictability in rotifers.</title>
        <authorList>
            <person name="Franch-Gras L."/>
            <person name="Hahn C."/>
            <person name="Garcia-Roger E.M."/>
            <person name="Carmona M.J."/>
            <person name="Serra M."/>
            <person name="Gomez A."/>
        </authorList>
    </citation>
    <scope>NUCLEOTIDE SEQUENCE [LARGE SCALE GENOMIC DNA]</scope>
    <source>
        <strain evidence="1">HYR1</strain>
    </source>
</reference>
<proteinExistence type="predicted"/>
<keyword evidence="2" id="KW-1185">Reference proteome</keyword>
<sequence>MDLPAPDKNCSQLHSPQPNKTRTIFMFASIYQILLHCLNSATPRGFYVYLNKFFLSTFTNKVKIKISRKPKNNLELTSINIRLIKGTRKSFLHEEEGKYVLVDAVITNDTIFKVPKKKATKFIKENNTDYKPNLEKTLIEISTQLFQLNQKVNQPVNQNNSDQIGVKSAQPETLISPHTQKDFANTLRKKLKEKFPDNLNKTIGFYQKKDDKLFLEIKAYLKKFVPSKSDFSTAWFNATNIKKLRKFKISINRLKY</sequence>
<dbReference type="OrthoDB" id="10192418at2759"/>
<dbReference type="Proteomes" id="UP000276133">
    <property type="component" value="Unassembled WGS sequence"/>
</dbReference>
<accession>A0A3M7RMC2</accession>
<comment type="caution">
    <text evidence="1">The sequence shown here is derived from an EMBL/GenBank/DDBJ whole genome shotgun (WGS) entry which is preliminary data.</text>
</comment>
<name>A0A3M7RMC2_BRAPC</name>
<dbReference type="EMBL" id="REGN01003084">
    <property type="protein sequence ID" value="RNA24654.1"/>
    <property type="molecule type" value="Genomic_DNA"/>
</dbReference>
<evidence type="ECO:0000313" key="2">
    <source>
        <dbReference type="Proteomes" id="UP000276133"/>
    </source>
</evidence>
<evidence type="ECO:0000313" key="1">
    <source>
        <dbReference type="EMBL" id="RNA24654.1"/>
    </source>
</evidence>